<keyword evidence="2" id="KW-0408">Iron</keyword>
<evidence type="ECO:0000313" key="4">
    <source>
        <dbReference type="Proteomes" id="UP001589589"/>
    </source>
</evidence>
<evidence type="ECO:0000313" key="3">
    <source>
        <dbReference type="EMBL" id="MFB9065050.1"/>
    </source>
</evidence>
<dbReference type="CDD" id="cd00302">
    <property type="entry name" value="cytochrome_P450"/>
    <property type="match status" value="1"/>
</dbReference>
<keyword evidence="2" id="KW-0349">Heme</keyword>
<comment type="caution">
    <text evidence="3">The sequence shown here is derived from an EMBL/GenBank/DDBJ whole genome shotgun (WGS) entry which is preliminary data.</text>
</comment>
<evidence type="ECO:0000256" key="1">
    <source>
        <dbReference type="ARBA" id="ARBA00010617"/>
    </source>
</evidence>
<dbReference type="InterPro" id="IPR001128">
    <property type="entry name" value="Cyt_P450"/>
</dbReference>
<gene>
    <name evidence="3" type="ORF">ACFFUQ_13575</name>
</gene>
<keyword evidence="2" id="KW-0479">Metal-binding</keyword>
<dbReference type="SUPFAM" id="SSF48264">
    <property type="entry name" value="Cytochrome P450"/>
    <property type="match status" value="1"/>
</dbReference>
<protein>
    <submittedName>
        <fullName evidence="3">Cytochrome P450</fullName>
    </submittedName>
</protein>
<evidence type="ECO:0000256" key="2">
    <source>
        <dbReference type="RuleBase" id="RU000461"/>
    </source>
</evidence>
<dbReference type="InterPro" id="IPR017972">
    <property type="entry name" value="Cyt_P450_CS"/>
</dbReference>
<dbReference type="PANTHER" id="PTHR46696:SF1">
    <property type="entry name" value="CYTOCHROME P450 YJIB-RELATED"/>
    <property type="match status" value="1"/>
</dbReference>
<dbReference type="PROSITE" id="PS00086">
    <property type="entry name" value="CYTOCHROME_P450"/>
    <property type="match status" value="1"/>
</dbReference>
<dbReference type="EMBL" id="JBHMEX010000043">
    <property type="protein sequence ID" value="MFB9065050.1"/>
    <property type="molecule type" value="Genomic_DNA"/>
</dbReference>
<organism evidence="3 4">
    <name type="scientific">Flavobacterium branchiarum</name>
    <dbReference type="NCBI Taxonomy" id="1114870"/>
    <lineage>
        <taxon>Bacteria</taxon>
        <taxon>Pseudomonadati</taxon>
        <taxon>Bacteroidota</taxon>
        <taxon>Flavobacteriia</taxon>
        <taxon>Flavobacteriales</taxon>
        <taxon>Flavobacteriaceae</taxon>
        <taxon>Flavobacterium</taxon>
    </lineage>
</organism>
<dbReference type="Proteomes" id="UP001589589">
    <property type="component" value="Unassembled WGS sequence"/>
</dbReference>
<comment type="similarity">
    <text evidence="1 2">Belongs to the cytochrome P450 family.</text>
</comment>
<keyword evidence="2" id="KW-0560">Oxidoreductase</keyword>
<dbReference type="Gene3D" id="1.10.630.10">
    <property type="entry name" value="Cytochrome P450"/>
    <property type="match status" value="1"/>
</dbReference>
<keyword evidence="2" id="KW-0503">Monooxygenase</keyword>
<dbReference type="PANTHER" id="PTHR46696">
    <property type="entry name" value="P450, PUTATIVE (EUROFUNG)-RELATED"/>
    <property type="match status" value="1"/>
</dbReference>
<dbReference type="RefSeq" id="WP_290261293.1">
    <property type="nucleotide sequence ID" value="NZ_JAUFQQ010000003.1"/>
</dbReference>
<dbReference type="InterPro" id="IPR036396">
    <property type="entry name" value="Cyt_P450_sf"/>
</dbReference>
<dbReference type="InterPro" id="IPR002397">
    <property type="entry name" value="Cyt_P450_B"/>
</dbReference>
<name>A0ABV5FNB9_9FLAO</name>
<reference evidence="3 4" key="1">
    <citation type="submission" date="2024-09" db="EMBL/GenBank/DDBJ databases">
        <authorList>
            <person name="Sun Q."/>
            <person name="Mori K."/>
        </authorList>
    </citation>
    <scope>NUCLEOTIDE SEQUENCE [LARGE SCALE GENOMIC DNA]</scope>
    <source>
        <strain evidence="3 4">CECT 7908</strain>
    </source>
</reference>
<sequence length="391" mass="44695">MPTTLFFQSDIKDPYAVYESMLDKYPIFWDEPNQIWAIYSHEYCTAILNNTNANIPPINPNNVQNLNEHTLKIANHLSRLSNGIQHEIAKETATLLFANMKLIDTNRIFTDLLNSNLIESKIDWVDSVCKKLPVLVLLKSFDFEQGDCNFILEKIESLAKIMLPNKTEEQVQLINEASENIFSITEKQLSNLSLYKPLLNKIATFHTLSLKETTKICVSNLIGLFIQSYDAGRGILSNSLLQIINTNNSIFRKDITKILIQKTIIETLRFDPPIHNTRRVATKTITLGKTIIKKNDAILLVLAAANRDPKKFDNAMNFDIERINNNDHLTFGTGGHMCLAKYFSIHLATETLSYLLDNYKTIKILDTTIQYESMINARLPKSLWISIQQLK</sequence>
<proteinExistence type="inferred from homology"/>
<accession>A0ABV5FNB9</accession>
<keyword evidence="4" id="KW-1185">Reference proteome</keyword>
<dbReference type="Pfam" id="PF00067">
    <property type="entry name" value="p450"/>
    <property type="match status" value="1"/>
</dbReference>
<dbReference type="PRINTS" id="PR00359">
    <property type="entry name" value="BP450"/>
</dbReference>